<sequence>MEMEKARREERMERHGLLIVHTGDGKGKTTAAMGLAVRAWGDGLRVLILQFIKGGWQTGERHAIEVLARAEGRIELRPLGLGFTRKGEKPKEEHKRAAKAALKMAANELQSGRWDMVILDEVNYAVRFGLITEEELGALLERRPPEVHLVCTGRAACPLLLERADLITEMRSLRHPFAAGIKAQKGIEF</sequence>
<proteinExistence type="predicted"/>
<reference evidence="1 2" key="1">
    <citation type="submission" date="2015-09" db="EMBL/GenBank/DDBJ databases">
        <authorList>
            <consortium name="Pathogen Informatics"/>
        </authorList>
    </citation>
    <scope>NUCLEOTIDE SEQUENCE [LARGE SCALE GENOMIC DNA]</scope>
    <source>
        <strain evidence="1 2">2789STDY5608828</strain>
    </source>
</reference>
<dbReference type="GO" id="GO:0005524">
    <property type="term" value="F:ATP binding"/>
    <property type="evidence" value="ECO:0007669"/>
    <property type="project" value="InterPro"/>
</dbReference>
<dbReference type="STRING" id="187979.ERS852385_00684"/>
<dbReference type="NCBIfam" id="NF004637">
    <property type="entry name" value="PRK05986.1"/>
    <property type="match status" value="1"/>
</dbReference>
<dbReference type="CDD" id="cd00561">
    <property type="entry name" value="CobA_ACA"/>
    <property type="match status" value="1"/>
</dbReference>
<evidence type="ECO:0000313" key="2">
    <source>
        <dbReference type="Proteomes" id="UP000095546"/>
    </source>
</evidence>
<organism evidence="1 2">
    <name type="scientific">Mitsuokella jalaludinii</name>
    <dbReference type="NCBI Taxonomy" id="187979"/>
    <lineage>
        <taxon>Bacteria</taxon>
        <taxon>Bacillati</taxon>
        <taxon>Bacillota</taxon>
        <taxon>Negativicutes</taxon>
        <taxon>Selenomonadales</taxon>
        <taxon>Selenomonadaceae</taxon>
        <taxon>Mitsuokella</taxon>
    </lineage>
</organism>
<name>A0A173XLU5_9FIRM</name>
<dbReference type="RefSeq" id="WP_082427685.1">
    <property type="nucleotide sequence ID" value="NZ_CABIWZ010000002.1"/>
</dbReference>
<dbReference type="NCBIfam" id="TIGR00708">
    <property type="entry name" value="cobA"/>
    <property type="match status" value="1"/>
</dbReference>
<dbReference type="GO" id="GO:0009236">
    <property type="term" value="P:cobalamin biosynthetic process"/>
    <property type="evidence" value="ECO:0007669"/>
    <property type="project" value="InterPro"/>
</dbReference>
<dbReference type="OrthoDB" id="9810309at2"/>
<dbReference type="PANTHER" id="PTHR46638">
    <property type="entry name" value="CORRINOID ADENOSYLTRANSFERASE"/>
    <property type="match status" value="1"/>
</dbReference>
<dbReference type="GO" id="GO:0008817">
    <property type="term" value="F:corrinoid adenosyltransferase activity"/>
    <property type="evidence" value="ECO:0007669"/>
    <property type="project" value="UniProtKB-EC"/>
</dbReference>
<dbReference type="EC" id="2.5.1.17" evidence="1"/>
<dbReference type="Pfam" id="PF02572">
    <property type="entry name" value="CobA_CobO_BtuR"/>
    <property type="match status" value="1"/>
</dbReference>
<dbReference type="PANTHER" id="PTHR46638:SF1">
    <property type="entry name" value="CORRINOID ADENOSYLTRANSFERASE"/>
    <property type="match status" value="1"/>
</dbReference>
<keyword evidence="1" id="KW-0808">Transferase</keyword>
<dbReference type="AlphaFoldDB" id="A0A173XLU5"/>
<dbReference type="InterPro" id="IPR027417">
    <property type="entry name" value="P-loop_NTPase"/>
</dbReference>
<dbReference type="eggNOG" id="COG2109">
    <property type="taxonomic scope" value="Bacteria"/>
</dbReference>
<protein>
    <submittedName>
        <fullName evidence="1">Cob(I)yrinic acid a,c-diamide adenosyltransferase</fullName>
        <ecNumber evidence="1">2.5.1.17</ecNumber>
    </submittedName>
</protein>
<accession>A0A173XLU5</accession>
<gene>
    <name evidence="1" type="primary">btuR</name>
    <name evidence="1" type="ORF">ERS852385_00684</name>
</gene>
<dbReference type="Proteomes" id="UP000095546">
    <property type="component" value="Unassembled WGS sequence"/>
</dbReference>
<keyword evidence="2" id="KW-1185">Reference proteome</keyword>
<dbReference type="PIRSF" id="PIRSF015617">
    <property type="entry name" value="Adensltrnsf_CobA"/>
    <property type="match status" value="1"/>
</dbReference>
<dbReference type="EMBL" id="CYYU01000002">
    <property type="protein sequence ID" value="CUN52871.1"/>
    <property type="molecule type" value="Genomic_DNA"/>
</dbReference>
<dbReference type="SUPFAM" id="SSF52540">
    <property type="entry name" value="P-loop containing nucleoside triphosphate hydrolases"/>
    <property type="match status" value="1"/>
</dbReference>
<dbReference type="Gene3D" id="3.40.50.300">
    <property type="entry name" value="P-loop containing nucleotide triphosphate hydrolases"/>
    <property type="match status" value="1"/>
</dbReference>
<dbReference type="InterPro" id="IPR003724">
    <property type="entry name" value="CblAdoTrfase_CobA"/>
</dbReference>
<evidence type="ECO:0000313" key="1">
    <source>
        <dbReference type="EMBL" id="CUN52871.1"/>
    </source>
</evidence>